<dbReference type="EMBL" id="JACIES010000014">
    <property type="protein sequence ID" value="MBB4027952.1"/>
    <property type="molecule type" value="Genomic_DNA"/>
</dbReference>
<evidence type="ECO:0000313" key="1">
    <source>
        <dbReference type="EMBL" id="MBB4027952.1"/>
    </source>
</evidence>
<keyword evidence="1" id="KW-0347">Helicase</keyword>
<name>A0A7W6N0J7_9BACT</name>
<dbReference type="GO" id="GO:0004386">
    <property type="term" value="F:helicase activity"/>
    <property type="evidence" value="ECO:0007669"/>
    <property type="project" value="UniProtKB-KW"/>
</dbReference>
<comment type="caution">
    <text evidence="1">The sequence shown here is derived from an EMBL/GenBank/DDBJ whole genome shotgun (WGS) entry which is preliminary data.</text>
</comment>
<dbReference type="Proteomes" id="UP000546007">
    <property type="component" value="Unassembled WGS sequence"/>
</dbReference>
<dbReference type="RefSeq" id="WP_124318470.1">
    <property type="nucleotide sequence ID" value="NZ_AP028155.1"/>
</dbReference>
<reference evidence="1 2" key="1">
    <citation type="submission" date="2020-08" db="EMBL/GenBank/DDBJ databases">
        <title>Genomic Encyclopedia of Type Strains, Phase IV (KMG-IV): sequencing the most valuable type-strain genomes for metagenomic binning, comparative biology and taxonomic classification.</title>
        <authorList>
            <person name="Goeker M."/>
        </authorList>
    </citation>
    <scope>NUCLEOTIDE SEQUENCE [LARGE SCALE GENOMIC DNA]</scope>
    <source>
        <strain evidence="1 2">DSM 105721</strain>
    </source>
</reference>
<keyword evidence="1" id="KW-0067">ATP-binding</keyword>
<dbReference type="OrthoDB" id="1100500at2"/>
<keyword evidence="2" id="KW-1185">Reference proteome</keyword>
<proteinExistence type="predicted"/>
<evidence type="ECO:0000313" key="2">
    <source>
        <dbReference type="Proteomes" id="UP000546007"/>
    </source>
</evidence>
<keyword evidence="1" id="KW-0378">Hydrolase</keyword>
<sequence>MKEPQEFIPDEDLKRFFLTGTLFLNLSEELEQQEYNRLRMLYKLHKSIHDLLFHLYQCNLNTHCLDVCEVFGFYFVEKEGAKKKKHYMSARLYNYIRFVQQIMKSKSMIADYLLYSAGQLDELERIASIYYQKDIGKEITREEIFQRKGQEKK</sequence>
<dbReference type="GeneID" id="93099909"/>
<organism evidence="1 2">
    <name type="scientific">Butyricimonas faecihominis</name>
    <dbReference type="NCBI Taxonomy" id="1472416"/>
    <lineage>
        <taxon>Bacteria</taxon>
        <taxon>Pseudomonadati</taxon>
        <taxon>Bacteroidota</taxon>
        <taxon>Bacteroidia</taxon>
        <taxon>Bacteroidales</taxon>
        <taxon>Odoribacteraceae</taxon>
        <taxon>Butyricimonas</taxon>
    </lineage>
</organism>
<accession>A0A7W6N0J7</accession>
<gene>
    <name evidence="1" type="ORF">GGR14_003769</name>
</gene>
<keyword evidence="1" id="KW-0547">Nucleotide-binding</keyword>
<protein>
    <submittedName>
        <fullName evidence="1">Superfamily II helicase</fullName>
    </submittedName>
</protein>
<dbReference type="AlphaFoldDB" id="A0A7W6N0J7"/>